<proteinExistence type="predicted"/>
<dbReference type="SUPFAM" id="SSF46689">
    <property type="entry name" value="Homeodomain-like"/>
    <property type="match status" value="2"/>
</dbReference>
<dbReference type="RefSeq" id="WP_408169635.1">
    <property type="nucleotide sequence ID" value="NZ_JAQQFR010000014.1"/>
</dbReference>
<keyword evidence="1" id="KW-0805">Transcription regulation</keyword>
<name>A0ABW8ZBU4_9BURK</name>
<dbReference type="PROSITE" id="PS01124">
    <property type="entry name" value="HTH_ARAC_FAMILY_2"/>
    <property type="match status" value="1"/>
</dbReference>
<dbReference type="EMBL" id="JAQQFR010000014">
    <property type="protein sequence ID" value="MFL9880609.1"/>
    <property type="molecule type" value="Genomic_DNA"/>
</dbReference>
<protein>
    <submittedName>
        <fullName evidence="4">AraC family transcriptional regulator</fullName>
    </submittedName>
</protein>
<accession>A0ABW8ZBU4</accession>
<gene>
    <name evidence="4" type="ORF">PQR63_19590</name>
</gene>
<keyword evidence="2" id="KW-0804">Transcription</keyword>
<feature type="domain" description="HTH araC/xylS-type" evidence="3">
    <location>
        <begin position="208"/>
        <end position="306"/>
    </location>
</feature>
<dbReference type="InterPro" id="IPR009057">
    <property type="entry name" value="Homeodomain-like_sf"/>
</dbReference>
<evidence type="ECO:0000256" key="1">
    <source>
        <dbReference type="ARBA" id="ARBA00023015"/>
    </source>
</evidence>
<comment type="caution">
    <text evidence="4">The sequence shown here is derived from an EMBL/GenBank/DDBJ whole genome shotgun (WGS) entry which is preliminary data.</text>
</comment>
<evidence type="ECO:0000259" key="3">
    <source>
        <dbReference type="PROSITE" id="PS01124"/>
    </source>
</evidence>
<dbReference type="Pfam" id="PF06719">
    <property type="entry name" value="AraC_N"/>
    <property type="match status" value="1"/>
</dbReference>
<dbReference type="SMART" id="SM00342">
    <property type="entry name" value="HTH_ARAC"/>
    <property type="match status" value="1"/>
</dbReference>
<dbReference type="Proteomes" id="UP001629214">
    <property type="component" value="Unassembled WGS sequence"/>
</dbReference>
<dbReference type="PANTHER" id="PTHR43436">
    <property type="entry name" value="ARAC-FAMILY TRANSCRIPTIONAL REGULATOR"/>
    <property type="match status" value="1"/>
</dbReference>
<evidence type="ECO:0000313" key="4">
    <source>
        <dbReference type="EMBL" id="MFL9880609.1"/>
    </source>
</evidence>
<dbReference type="InterPro" id="IPR018060">
    <property type="entry name" value="HTH_AraC"/>
</dbReference>
<keyword evidence="5" id="KW-1185">Reference proteome</keyword>
<dbReference type="Pfam" id="PF12833">
    <property type="entry name" value="HTH_18"/>
    <property type="match status" value="1"/>
</dbReference>
<sequence length="313" mass="35145">MKTPNADSFVAATSDLLGQLRAEVAAHFTGVPTSQRDVLTAIPYLSFIRICQPTALSRGMLEPSMCLVVQGRKKVLIGKTVNHYGSGSYVLSAIDLPVSGQIVEADDDAPYYGVRIDLDPKEIAAFIIELNIPAPPKRSTRVGAYVEESSTELQETFLRLIRLLKKPQDIAAMSRILKQEIMYRLISAQNGDVLYHTVLSHYQERGVNDAIQWIKQNYAEPMSIEKLAKQVRMSVSTLHHRFKATTVMSPLQYQKQTRLLEARRMLMAGGVEAATVAYKVGYESPSQFSREYRRLFGASPLEDVEYLRHHVVE</sequence>
<evidence type="ECO:0000256" key="2">
    <source>
        <dbReference type="ARBA" id="ARBA00023163"/>
    </source>
</evidence>
<dbReference type="Gene3D" id="1.10.10.60">
    <property type="entry name" value="Homeodomain-like"/>
    <property type="match status" value="1"/>
</dbReference>
<organism evidence="4 5">
    <name type="scientific">Herbaspirillum rhizosphaerae</name>
    <dbReference type="NCBI Taxonomy" id="346179"/>
    <lineage>
        <taxon>Bacteria</taxon>
        <taxon>Pseudomonadati</taxon>
        <taxon>Pseudomonadota</taxon>
        <taxon>Betaproteobacteria</taxon>
        <taxon>Burkholderiales</taxon>
        <taxon>Oxalobacteraceae</taxon>
        <taxon>Herbaspirillum</taxon>
    </lineage>
</organism>
<reference evidence="4 5" key="1">
    <citation type="journal article" date="2024" name="Chem. Sci.">
        <title>Discovery of megapolipeptins by genome mining of a Burkholderiales bacteria collection.</title>
        <authorList>
            <person name="Paulo B.S."/>
            <person name="Recchia M.J.J."/>
            <person name="Lee S."/>
            <person name="Fergusson C.H."/>
            <person name="Romanowski S.B."/>
            <person name="Hernandez A."/>
            <person name="Krull N."/>
            <person name="Liu D.Y."/>
            <person name="Cavanagh H."/>
            <person name="Bos A."/>
            <person name="Gray C.A."/>
            <person name="Murphy B.T."/>
            <person name="Linington R.G."/>
            <person name="Eustaquio A.S."/>
        </authorList>
    </citation>
    <scope>NUCLEOTIDE SEQUENCE [LARGE SCALE GENOMIC DNA]</scope>
    <source>
        <strain evidence="4 5">RL21-008-BIB-B</strain>
    </source>
</reference>
<evidence type="ECO:0000313" key="5">
    <source>
        <dbReference type="Proteomes" id="UP001629214"/>
    </source>
</evidence>
<dbReference type="PANTHER" id="PTHR43436:SF1">
    <property type="entry name" value="TRANSCRIPTIONAL REGULATORY PROTEIN"/>
    <property type="match status" value="1"/>
</dbReference>
<dbReference type="InterPro" id="IPR009594">
    <property type="entry name" value="Tscrpt_reg_HTH_AraC_N"/>
</dbReference>